<gene>
    <name evidence="1" type="ORF">HPB47_000599</name>
</gene>
<evidence type="ECO:0000313" key="2">
    <source>
        <dbReference type="Proteomes" id="UP000805193"/>
    </source>
</evidence>
<keyword evidence="2" id="KW-1185">Reference proteome</keyword>
<dbReference type="EMBL" id="JABSTQ010010075">
    <property type="protein sequence ID" value="KAG0423629.1"/>
    <property type="molecule type" value="Genomic_DNA"/>
</dbReference>
<proteinExistence type="predicted"/>
<evidence type="ECO:0000313" key="1">
    <source>
        <dbReference type="EMBL" id="KAG0423629.1"/>
    </source>
</evidence>
<dbReference type="Proteomes" id="UP000805193">
    <property type="component" value="Unassembled WGS sequence"/>
</dbReference>
<sequence length="276" mass="30324">VDMEQPANVLATPKIDLGFATRNALRKAPKLSDWTILAFRRDCATFLKNCAKKIAERSPLKFKLTRGSSCLDPACALIPELGERRVCGSNKDLFAFVKLILSLSHGNASVERGFSINKDCLVENQKEQSLVAQRIVYDAVSSAGGVASVQLTKRMLQMDGTIAVKQWASTPPAPVKITNWTGYRKEQVRRSFAAQDLKLSDDTTDAIATARLAVKLAGDDVPALLPEIRARSRAELARREIFDIHVRREKLDAALTEMADHVAFLVCAEPAPSSFT</sequence>
<reference evidence="1 2" key="1">
    <citation type="journal article" date="2020" name="Cell">
        <title>Large-Scale Comparative Analyses of Tick Genomes Elucidate Their Genetic Diversity and Vector Capacities.</title>
        <authorList>
            <consortium name="Tick Genome and Microbiome Consortium (TIGMIC)"/>
            <person name="Jia N."/>
            <person name="Wang J."/>
            <person name="Shi W."/>
            <person name="Du L."/>
            <person name="Sun Y."/>
            <person name="Zhan W."/>
            <person name="Jiang J.F."/>
            <person name="Wang Q."/>
            <person name="Zhang B."/>
            <person name="Ji P."/>
            <person name="Bell-Sakyi L."/>
            <person name="Cui X.M."/>
            <person name="Yuan T.T."/>
            <person name="Jiang B.G."/>
            <person name="Yang W.F."/>
            <person name="Lam T.T."/>
            <person name="Chang Q.C."/>
            <person name="Ding S.J."/>
            <person name="Wang X.J."/>
            <person name="Zhu J.G."/>
            <person name="Ruan X.D."/>
            <person name="Zhao L."/>
            <person name="Wei J.T."/>
            <person name="Ye R.Z."/>
            <person name="Que T.C."/>
            <person name="Du C.H."/>
            <person name="Zhou Y.H."/>
            <person name="Cheng J.X."/>
            <person name="Dai P.F."/>
            <person name="Guo W.B."/>
            <person name="Han X.H."/>
            <person name="Huang E.J."/>
            <person name="Li L.F."/>
            <person name="Wei W."/>
            <person name="Gao Y.C."/>
            <person name="Liu J.Z."/>
            <person name="Shao H.Z."/>
            <person name="Wang X."/>
            <person name="Wang C.C."/>
            <person name="Yang T.C."/>
            <person name="Huo Q.B."/>
            <person name="Li W."/>
            <person name="Chen H.Y."/>
            <person name="Chen S.E."/>
            <person name="Zhou L.G."/>
            <person name="Ni X.B."/>
            <person name="Tian J.H."/>
            <person name="Sheng Y."/>
            <person name="Liu T."/>
            <person name="Pan Y.S."/>
            <person name="Xia L.Y."/>
            <person name="Li J."/>
            <person name="Zhao F."/>
            <person name="Cao W.C."/>
        </authorList>
    </citation>
    <scope>NUCLEOTIDE SEQUENCE [LARGE SCALE GENOMIC DNA]</scope>
    <source>
        <strain evidence="1">Iper-2018</strain>
    </source>
</reference>
<protein>
    <submittedName>
        <fullName evidence="1">Uncharacterized protein</fullName>
    </submittedName>
</protein>
<name>A0AC60PRC3_IXOPE</name>
<organism evidence="1 2">
    <name type="scientific">Ixodes persulcatus</name>
    <name type="common">Taiga tick</name>
    <dbReference type="NCBI Taxonomy" id="34615"/>
    <lineage>
        <taxon>Eukaryota</taxon>
        <taxon>Metazoa</taxon>
        <taxon>Ecdysozoa</taxon>
        <taxon>Arthropoda</taxon>
        <taxon>Chelicerata</taxon>
        <taxon>Arachnida</taxon>
        <taxon>Acari</taxon>
        <taxon>Parasitiformes</taxon>
        <taxon>Ixodida</taxon>
        <taxon>Ixodoidea</taxon>
        <taxon>Ixodidae</taxon>
        <taxon>Ixodinae</taxon>
        <taxon>Ixodes</taxon>
    </lineage>
</organism>
<feature type="non-terminal residue" evidence="1">
    <location>
        <position position="1"/>
    </location>
</feature>
<accession>A0AC60PRC3</accession>
<comment type="caution">
    <text evidence="1">The sequence shown here is derived from an EMBL/GenBank/DDBJ whole genome shotgun (WGS) entry which is preliminary data.</text>
</comment>